<evidence type="ECO:0000313" key="3">
    <source>
        <dbReference type="Proteomes" id="UP001597182"/>
    </source>
</evidence>
<protein>
    <submittedName>
        <fullName evidence="2">Protein phosphatase 2C domain-containing protein</fullName>
    </submittedName>
</protein>
<feature type="domain" description="PPM-type phosphatase" evidence="1">
    <location>
        <begin position="16"/>
        <end position="219"/>
    </location>
</feature>
<evidence type="ECO:0000259" key="1">
    <source>
        <dbReference type="Pfam" id="PF13672"/>
    </source>
</evidence>
<comment type="caution">
    <text evidence="2">The sequence shown here is derived from an EMBL/GenBank/DDBJ whole genome shotgun (WGS) entry which is preliminary data.</text>
</comment>
<gene>
    <name evidence="2" type="ORF">ACFQ34_00665</name>
</gene>
<keyword evidence="3" id="KW-1185">Reference proteome</keyword>
<dbReference type="Gene3D" id="3.60.40.10">
    <property type="entry name" value="PPM-type phosphatase domain"/>
    <property type="match status" value="1"/>
</dbReference>
<dbReference type="InterPro" id="IPR001932">
    <property type="entry name" value="PPM-type_phosphatase-like_dom"/>
</dbReference>
<proteinExistence type="predicted"/>
<evidence type="ECO:0000313" key="2">
    <source>
        <dbReference type="EMBL" id="MFD1231786.1"/>
    </source>
</evidence>
<organism evidence="2 3">
    <name type="scientific">Pseudonocardia benzenivorans</name>
    <dbReference type="NCBI Taxonomy" id="228005"/>
    <lineage>
        <taxon>Bacteria</taxon>
        <taxon>Bacillati</taxon>
        <taxon>Actinomycetota</taxon>
        <taxon>Actinomycetes</taxon>
        <taxon>Pseudonocardiales</taxon>
        <taxon>Pseudonocardiaceae</taxon>
        <taxon>Pseudonocardia</taxon>
    </lineage>
</organism>
<dbReference type="RefSeq" id="WP_346093536.1">
    <property type="nucleotide sequence ID" value="NZ_BAABKS010000080.1"/>
</dbReference>
<dbReference type="EMBL" id="JBHTMB010000006">
    <property type="protein sequence ID" value="MFD1231786.1"/>
    <property type="molecule type" value="Genomic_DNA"/>
</dbReference>
<dbReference type="Proteomes" id="UP001597182">
    <property type="component" value="Unassembled WGS sequence"/>
</dbReference>
<accession>A0ABW3VA94</accession>
<reference evidence="3" key="1">
    <citation type="journal article" date="2019" name="Int. J. Syst. Evol. Microbiol.">
        <title>The Global Catalogue of Microorganisms (GCM) 10K type strain sequencing project: providing services to taxonomists for standard genome sequencing and annotation.</title>
        <authorList>
            <consortium name="The Broad Institute Genomics Platform"/>
            <consortium name="The Broad Institute Genome Sequencing Center for Infectious Disease"/>
            <person name="Wu L."/>
            <person name="Ma J."/>
        </authorList>
    </citation>
    <scope>NUCLEOTIDE SEQUENCE [LARGE SCALE GENOMIC DNA]</scope>
    <source>
        <strain evidence="3">CCUG 49018</strain>
    </source>
</reference>
<dbReference type="InterPro" id="IPR036457">
    <property type="entry name" value="PPM-type-like_dom_sf"/>
</dbReference>
<sequence>MGLIVSAASLPGGEPPGQDRWGRTSRSVVVLDGATSYSPEAPPADEYVDVLLEALLRRIDDGDLREQLRAALVETVQRLGLTPGTAPSSTVLILRVGDELVEVAALGDSTAVIGLDDGTTARVSDDRLGNIAIGQRNAYRRALDQGEGYGEAHRTRLRELQRSERPLRNRTGGYWIAEAEPAAAHELVIRTFPRSTVRWVVLTSDGVQKHLDRLDAWSDAARLRDEDLGALVRDAQTWETETDPDGRRLPRSKRHDDKTVVVWGGGSIHE</sequence>
<dbReference type="Pfam" id="PF13672">
    <property type="entry name" value="PP2C_2"/>
    <property type="match status" value="1"/>
</dbReference>
<name>A0ABW3VA94_9PSEU</name>
<dbReference type="SUPFAM" id="SSF81606">
    <property type="entry name" value="PP2C-like"/>
    <property type="match status" value="1"/>
</dbReference>